<dbReference type="GO" id="GO:0016746">
    <property type="term" value="F:acyltransferase activity"/>
    <property type="evidence" value="ECO:0007669"/>
    <property type="project" value="UniProtKB-KW"/>
</dbReference>
<dbReference type="InterPro" id="IPR000182">
    <property type="entry name" value="GNAT_dom"/>
</dbReference>
<sequence>MEACLECARQMGYVQAELEVVAENASAIGLYRSLGFVEFGRNPLAFRSRTSGWQEVVLMRLEL</sequence>
<gene>
    <name evidence="2" type="ORF">AAAT05_05245</name>
</gene>
<dbReference type="RefSeq" id="WP_349182340.1">
    <property type="nucleotide sequence ID" value="NZ_JBBNGS010000008.1"/>
</dbReference>
<keyword evidence="2" id="KW-0808">Transferase</keyword>
<comment type="caution">
    <text evidence="2">The sequence shown here is derived from an EMBL/GenBank/DDBJ whole genome shotgun (WGS) entry which is preliminary data.</text>
</comment>
<evidence type="ECO:0000313" key="2">
    <source>
        <dbReference type="EMBL" id="MEQ2637748.1"/>
    </source>
</evidence>
<organism evidence="2 3">
    <name type="scientific">Paratractidigestivibacter faecalis</name>
    <dbReference type="NCBI Taxonomy" id="2292441"/>
    <lineage>
        <taxon>Bacteria</taxon>
        <taxon>Bacillati</taxon>
        <taxon>Actinomycetota</taxon>
        <taxon>Coriobacteriia</taxon>
        <taxon>Coriobacteriales</taxon>
        <taxon>Atopobiaceae</taxon>
        <taxon>Paratractidigestivibacter</taxon>
    </lineage>
</organism>
<evidence type="ECO:0000259" key="1">
    <source>
        <dbReference type="PROSITE" id="PS51186"/>
    </source>
</evidence>
<accession>A0ABV1IFT2</accession>
<evidence type="ECO:0000313" key="3">
    <source>
        <dbReference type="Proteomes" id="UP001478817"/>
    </source>
</evidence>
<dbReference type="Pfam" id="PF00583">
    <property type="entry name" value="Acetyltransf_1"/>
    <property type="match status" value="1"/>
</dbReference>
<dbReference type="Gene3D" id="3.40.630.30">
    <property type="match status" value="1"/>
</dbReference>
<reference evidence="2 3" key="1">
    <citation type="submission" date="2024-04" db="EMBL/GenBank/DDBJ databases">
        <title>Human intestinal bacterial collection.</title>
        <authorList>
            <person name="Pauvert C."/>
            <person name="Hitch T.C.A."/>
            <person name="Clavel T."/>
        </authorList>
    </citation>
    <scope>NUCLEOTIDE SEQUENCE [LARGE SCALE GENOMIC DNA]</scope>
    <source>
        <strain evidence="2 3">CLA-AA-H197</strain>
    </source>
</reference>
<proteinExistence type="predicted"/>
<dbReference type="InterPro" id="IPR016181">
    <property type="entry name" value="Acyl_CoA_acyltransferase"/>
</dbReference>
<keyword evidence="2" id="KW-0012">Acyltransferase</keyword>
<feature type="domain" description="N-acetyltransferase" evidence="1">
    <location>
        <begin position="1"/>
        <end position="63"/>
    </location>
</feature>
<dbReference type="Proteomes" id="UP001478817">
    <property type="component" value="Unassembled WGS sequence"/>
</dbReference>
<protein>
    <submittedName>
        <fullName evidence="2">GNAT family N-acetyltransferase</fullName>
        <ecNumber evidence="2">2.3.1.-</ecNumber>
    </submittedName>
</protein>
<dbReference type="EC" id="2.3.1.-" evidence="2"/>
<keyword evidence="3" id="KW-1185">Reference proteome</keyword>
<name>A0ABV1IFT2_9ACTN</name>
<dbReference type="PROSITE" id="PS51186">
    <property type="entry name" value="GNAT"/>
    <property type="match status" value="1"/>
</dbReference>
<dbReference type="EMBL" id="JBBNGS010000008">
    <property type="protein sequence ID" value="MEQ2637748.1"/>
    <property type="molecule type" value="Genomic_DNA"/>
</dbReference>
<dbReference type="SUPFAM" id="SSF55729">
    <property type="entry name" value="Acyl-CoA N-acyltransferases (Nat)"/>
    <property type="match status" value="1"/>
</dbReference>